<evidence type="ECO:0000313" key="8">
    <source>
        <dbReference type="Proteomes" id="UP000295063"/>
    </source>
</evidence>
<dbReference type="PANTHER" id="PTHR32347">
    <property type="entry name" value="EFFLUX SYSTEM COMPONENT YKNX-RELATED"/>
    <property type="match status" value="1"/>
</dbReference>
<dbReference type="Proteomes" id="UP000295063">
    <property type="component" value="Unassembled WGS sequence"/>
</dbReference>
<keyword evidence="8" id="KW-1185">Reference proteome</keyword>
<dbReference type="Gene3D" id="1.10.287.470">
    <property type="entry name" value="Helix hairpin bin"/>
    <property type="match status" value="1"/>
</dbReference>
<evidence type="ECO:0000259" key="6">
    <source>
        <dbReference type="Pfam" id="PF25954"/>
    </source>
</evidence>
<proteinExistence type="predicted"/>
<dbReference type="GO" id="GO:0030313">
    <property type="term" value="C:cell envelope"/>
    <property type="evidence" value="ECO:0007669"/>
    <property type="project" value="UniProtKB-SubCell"/>
</dbReference>
<evidence type="ECO:0000256" key="1">
    <source>
        <dbReference type="ARBA" id="ARBA00004196"/>
    </source>
</evidence>
<feature type="transmembrane region" description="Helical" evidence="4">
    <location>
        <begin position="14"/>
        <end position="36"/>
    </location>
</feature>
<comment type="caution">
    <text evidence="7">The sequence shown here is derived from an EMBL/GenBank/DDBJ whole genome shotgun (WGS) entry which is preliminary data.</text>
</comment>
<protein>
    <submittedName>
        <fullName evidence="7">Membrane fusion protein (Multidrug efflux system)</fullName>
    </submittedName>
</protein>
<evidence type="ECO:0000313" key="7">
    <source>
        <dbReference type="EMBL" id="TCL39135.1"/>
    </source>
</evidence>
<dbReference type="Pfam" id="PF25954">
    <property type="entry name" value="Beta-barrel_RND_2"/>
    <property type="match status" value="1"/>
</dbReference>
<dbReference type="InterPro" id="IPR059052">
    <property type="entry name" value="HH_YbhG-like"/>
</dbReference>
<keyword evidence="4" id="KW-0472">Membrane</keyword>
<feature type="coiled-coil region" evidence="3">
    <location>
        <begin position="189"/>
        <end position="216"/>
    </location>
</feature>
<comment type="subcellular location">
    <subcellularLocation>
        <location evidence="1">Cell envelope</location>
    </subcellularLocation>
</comment>
<dbReference type="InterPro" id="IPR050465">
    <property type="entry name" value="UPF0194_transport"/>
</dbReference>
<feature type="domain" description="YbhG-like alpha-helical hairpin" evidence="5">
    <location>
        <begin position="91"/>
        <end position="212"/>
    </location>
</feature>
<sequence length="342" mass="36727">MEEKQTPNEKKPKIVMVLLAVFVMAGILGGGGWWYYSTKYVTTDDARIGGTIVTTSAKIPGRITEVLIKEGDQVTYGQIVARIETREIIAQKQQAEAALATAKARYEEITAGARPQEIDQARSAFDQAKASLDNAARNDERMEKLYRDGAISSAQRDSADTAYVIARETYKSSGEKLDLVLAGSRDEAVRAAAAQVRQAEAALEAAQATLDNATITAPVSGLVALKSVNPGEVVSAGQALFTIADLQDVWVSARIEETKIGKVKPGQQVEYTVDGYPGRTFTGTVYEVGAAANSVFALIPTENSSGNFTKVTQRIPIKISLPKDSDVVFRPGMSVLIKVHIG</sequence>
<feature type="coiled-coil region" evidence="3">
    <location>
        <begin position="92"/>
        <end position="138"/>
    </location>
</feature>
<name>A0A4R1Q2X3_9FIRM</name>
<keyword evidence="4" id="KW-0812">Transmembrane</keyword>
<evidence type="ECO:0000256" key="4">
    <source>
        <dbReference type="SAM" id="Phobius"/>
    </source>
</evidence>
<evidence type="ECO:0000256" key="2">
    <source>
        <dbReference type="ARBA" id="ARBA00023054"/>
    </source>
</evidence>
<evidence type="ECO:0000259" key="5">
    <source>
        <dbReference type="Pfam" id="PF25881"/>
    </source>
</evidence>
<dbReference type="Gene3D" id="2.40.30.170">
    <property type="match status" value="1"/>
</dbReference>
<keyword evidence="4" id="KW-1133">Transmembrane helix</keyword>
<accession>A0A4R1Q2X3</accession>
<evidence type="ECO:0000256" key="3">
    <source>
        <dbReference type="SAM" id="Coils"/>
    </source>
</evidence>
<feature type="domain" description="CusB-like beta-barrel" evidence="6">
    <location>
        <begin position="249"/>
        <end position="293"/>
    </location>
</feature>
<dbReference type="SUPFAM" id="SSF111369">
    <property type="entry name" value="HlyD-like secretion proteins"/>
    <property type="match status" value="2"/>
</dbReference>
<dbReference type="Gene3D" id="2.40.50.100">
    <property type="match status" value="1"/>
</dbReference>
<reference evidence="7 8" key="1">
    <citation type="submission" date="2019-03" db="EMBL/GenBank/DDBJ databases">
        <title>Genomic Encyclopedia of Type Strains, Phase IV (KMG-IV): sequencing the most valuable type-strain genomes for metagenomic binning, comparative biology and taxonomic classification.</title>
        <authorList>
            <person name="Goeker M."/>
        </authorList>
    </citation>
    <scope>NUCLEOTIDE SEQUENCE [LARGE SCALE GENOMIC DNA]</scope>
    <source>
        <strain evidence="7 8">DSM 15969</strain>
    </source>
</reference>
<keyword evidence="2 3" id="KW-0175">Coiled coil</keyword>
<organism evidence="7 8">
    <name type="scientific">Anaerospora hongkongensis</name>
    <dbReference type="NCBI Taxonomy" id="244830"/>
    <lineage>
        <taxon>Bacteria</taxon>
        <taxon>Bacillati</taxon>
        <taxon>Bacillota</taxon>
        <taxon>Negativicutes</taxon>
        <taxon>Selenomonadales</taxon>
        <taxon>Sporomusaceae</taxon>
        <taxon>Anaerospora</taxon>
    </lineage>
</organism>
<dbReference type="RefSeq" id="WP_243650405.1">
    <property type="nucleotide sequence ID" value="NZ_SLUI01000002.1"/>
</dbReference>
<gene>
    <name evidence="7" type="ORF">EV210_10242</name>
</gene>
<dbReference type="InterPro" id="IPR058792">
    <property type="entry name" value="Beta-barrel_RND_2"/>
</dbReference>
<dbReference type="EMBL" id="SLUI01000002">
    <property type="protein sequence ID" value="TCL39135.1"/>
    <property type="molecule type" value="Genomic_DNA"/>
</dbReference>
<dbReference type="Pfam" id="PF25881">
    <property type="entry name" value="HH_YBHG"/>
    <property type="match status" value="1"/>
</dbReference>
<dbReference type="AlphaFoldDB" id="A0A4R1Q2X3"/>